<dbReference type="InterPro" id="IPR050742">
    <property type="entry name" value="Helicase_Restrict-Modif_Enz"/>
</dbReference>
<dbReference type="GO" id="GO:0070125">
    <property type="term" value="P:mitochondrial translational elongation"/>
    <property type="evidence" value="ECO:0007669"/>
    <property type="project" value="TreeGrafter"/>
</dbReference>
<feature type="region of interest" description="Disordered" evidence="2">
    <location>
        <begin position="566"/>
        <end position="603"/>
    </location>
</feature>
<dbReference type="PANTHER" id="PTHR47396">
    <property type="entry name" value="TYPE I RESTRICTION ENZYME ECOKI R PROTEIN"/>
    <property type="match status" value="1"/>
</dbReference>
<dbReference type="PROSITE" id="PS51194">
    <property type="entry name" value="HELICASE_CTER"/>
    <property type="match status" value="1"/>
</dbReference>
<dbReference type="GO" id="GO:0005759">
    <property type="term" value="C:mitochondrial matrix"/>
    <property type="evidence" value="ECO:0007669"/>
    <property type="project" value="TreeGrafter"/>
</dbReference>
<dbReference type="InterPro" id="IPR001650">
    <property type="entry name" value="Helicase_C-like"/>
</dbReference>
<keyword evidence="1 5" id="KW-0378">Hydrolase</keyword>
<dbReference type="GO" id="GO:0061749">
    <property type="term" value="F:forked DNA-dependent helicase activity"/>
    <property type="evidence" value="ECO:0007669"/>
    <property type="project" value="TreeGrafter"/>
</dbReference>
<dbReference type="GO" id="GO:0016787">
    <property type="term" value="F:hydrolase activity"/>
    <property type="evidence" value="ECO:0007669"/>
    <property type="project" value="InterPro"/>
</dbReference>
<proteinExistence type="predicted"/>
<dbReference type="Pfam" id="PF00271">
    <property type="entry name" value="Helicase_C"/>
    <property type="match status" value="1"/>
</dbReference>
<keyword evidence="1 5" id="KW-0547">Nucleotide-binding</keyword>
<dbReference type="InterPro" id="IPR027417">
    <property type="entry name" value="P-loop_NTPase"/>
</dbReference>
<evidence type="ECO:0000256" key="2">
    <source>
        <dbReference type="SAM" id="MobiDB-lite"/>
    </source>
</evidence>
<accession>A0AAF0DWH5</accession>
<dbReference type="Gene3D" id="3.40.50.300">
    <property type="entry name" value="P-loop containing nucleotide triphosphate hydrolases"/>
    <property type="match status" value="2"/>
</dbReference>
<dbReference type="GO" id="GO:0036121">
    <property type="term" value="F:double-stranded DNA helicase activity"/>
    <property type="evidence" value="ECO:0007669"/>
    <property type="project" value="TreeGrafter"/>
</dbReference>
<feature type="compositionally biased region" description="Basic residues" evidence="2">
    <location>
        <begin position="566"/>
        <end position="577"/>
    </location>
</feature>
<keyword evidence="6" id="KW-1185">Reference proteome</keyword>
<protein>
    <submittedName>
        <fullName evidence="5">ATP-dependent helicase IRC3</fullName>
    </submittedName>
</protein>
<feature type="domain" description="Helicase C-terminal" evidence="4">
    <location>
        <begin position="208"/>
        <end position="358"/>
    </location>
</feature>
<dbReference type="Proteomes" id="UP001216638">
    <property type="component" value="Chromosome 3"/>
</dbReference>
<dbReference type="GO" id="GO:0000403">
    <property type="term" value="F:Y-form DNA binding"/>
    <property type="evidence" value="ECO:0007669"/>
    <property type="project" value="TreeGrafter"/>
</dbReference>
<organism evidence="5 6">
    <name type="scientific">Malassezia brasiliensis</name>
    <dbReference type="NCBI Taxonomy" id="1821822"/>
    <lineage>
        <taxon>Eukaryota</taxon>
        <taxon>Fungi</taxon>
        <taxon>Dikarya</taxon>
        <taxon>Basidiomycota</taxon>
        <taxon>Ustilaginomycotina</taxon>
        <taxon>Malasseziomycetes</taxon>
        <taxon>Malasseziales</taxon>
        <taxon>Malasseziaceae</taxon>
        <taxon>Malassezia</taxon>
    </lineage>
</organism>
<name>A0AAF0DWH5_9BASI</name>
<evidence type="ECO:0000259" key="3">
    <source>
        <dbReference type="PROSITE" id="PS51192"/>
    </source>
</evidence>
<dbReference type="SUPFAM" id="SSF52540">
    <property type="entry name" value="P-loop containing nucleoside triphosphate hydrolases"/>
    <property type="match status" value="1"/>
</dbReference>
<dbReference type="Pfam" id="PF04851">
    <property type="entry name" value="ResIII"/>
    <property type="match status" value="1"/>
</dbReference>
<gene>
    <name evidence="5" type="primary">irc3</name>
    <name evidence="5" type="ORF">MBRA1_002817</name>
</gene>
<keyword evidence="1 5" id="KW-0067">ATP-binding</keyword>
<dbReference type="GO" id="GO:0005524">
    <property type="term" value="F:ATP binding"/>
    <property type="evidence" value="ECO:0007669"/>
    <property type="project" value="InterPro"/>
</dbReference>
<evidence type="ECO:0000313" key="5">
    <source>
        <dbReference type="EMBL" id="WFC96161.1"/>
    </source>
</evidence>
<evidence type="ECO:0000313" key="6">
    <source>
        <dbReference type="Proteomes" id="UP001216638"/>
    </source>
</evidence>
<feature type="domain" description="Helicase ATP-binding" evidence="3">
    <location>
        <begin position="1"/>
        <end position="150"/>
    </location>
</feature>
<evidence type="ECO:0000256" key="1">
    <source>
        <dbReference type="ARBA" id="ARBA00022806"/>
    </source>
</evidence>
<sequence length="603" mass="67271">MFTELLHRMPAPPKCAGQVLILVNAVALAAQAAATVRRILPHLSLEMEQGTKHKASGLADVTVATVQSICRPNRLEKYNPARFKCVIVDEAHHSTSASYRAVLAHFHGGVALPDTEAKTPHAVPIIGFSATFSRHDGMALGTVYEEIVYHKDFLAMIDEQWLCPLRFTAVHAEFDLSSVSRVGSDYNVASLAKVINEPSINELIVRTWIQRAYNVRRSTLVFAVNIDHVHALTHEFQARGIDARGIHSGVPVVERQELLQAFQRGDFPVLINCAILTEGADVPPIDCVLLARPTQSQNLFSQMIGRGMRLSPETGKRDCLILDLVGNLANDMVCTPTLFGLYDDQPIESTWYADADETVDSLRARAEASRAHKETPLAPRRASHSPWDSATFAFVDYDSPDELYAAMQATPSRQLQKASPNAWVDCGNETFVLAGWDQSYLKLQRDGQEYVGTYYPRNPDWMVDRSATSPYWQKKQVLRSEDWEHALRGCDTFMTKMANAAGRSPLWLRRMAQWRSRPASPRAIQMLEDKLRSKGELDEDSTESPWAHASLGTVSTVLTRLRHGGKSNWRRAMKRHNQAVEKAQKPRRPSGVQVGPLPRPGVA</sequence>
<dbReference type="PANTHER" id="PTHR47396:SF1">
    <property type="entry name" value="ATP-DEPENDENT HELICASE IRC3-RELATED"/>
    <property type="match status" value="1"/>
</dbReference>
<dbReference type="InterPro" id="IPR006935">
    <property type="entry name" value="Helicase/UvrB_N"/>
</dbReference>
<dbReference type="CDD" id="cd18799">
    <property type="entry name" value="SF2_C_EcoAI-like"/>
    <property type="match status" value="1"/>
</dbReference>
<reference evidence="5" key="1">
    <citation type="submission" date="2023-03" db="EMBL/GenBank/DDBJ databases">
        <title>Mating type loci evolution in Malassezia.</title>
        <authorList>
            <person name="Coelho M.A."/>
        </authorList>
    </citation>
    <scope>NUCLEOTIDE SEQUENCE</scope>
    <source>
        <strain evidence="5">CBS 14135</strain>
    </source>
</reference>
<dbReference type="InterPro" id="IPR014001">
    <property type="entry name" value="Helicase_ATP-bd"/>
</dbReference>
<keyword evidence="1 5" id="KW-0347">Helicase</keyword>
<dbReference type="SMART" id="SM00490">
    <property type="entry name" value="HELICc"/>
    <property type="match status" value="1"/>
</dbReference>
<dbReference type="EMBL" id="CP119953">
    <property type="protein sequence ID" value="WFC96161.1"/>
    <property type="molecule type" value="Genomic_DNA"/>
</dbReference>
<dbReference type="GO" id="GO:0032042">
    <property type="term" value="P:mitochondrial DNA metabolic process"/>
    <property type="evidence" value="ECO:0007669"/>
    <property type="project" value="TreeGrafter"/>
</dbReference>
<dbReference type="PROSITE" id="PS51192">
    <property type="entry name" value="HELICASE_ATP_BIND_1"/>
    <property type="match status" value="1"/>
</dbReference>
<evidence type="ECO:0000259" key="4">
    <source>
        <dbReference type="PROSITE" id="PS51194"/>
    </source>
</evidence>
<dbReference type="AlphaFoldDB" id="A0AAF0DWH5"/>